<comment type="subcellular location">
    <subcellularLocation>
        <location evidence="1 7">Cell membrane</location>
        <topology evidence="1 7">Multi-pass membrane protein</topology>
    </subcellularLocation>
</comment>
<keyword evidence="5 7" id="KW-1133">Transmembrane helix</keyword>
<keyword evidence="6 7" id="KW-0472">Membrane</keyword>
<accession>A0ABX0PG57</accession>
<dbReference type="CDD" id="cd06261">
    <property type="entry name" value="TM_PBP2"/>
    <property type="match status" value="1"/>
</dbReference>
<evidence type="ECO:0000313" key="9">
    <source>
        <dbReference type="EMBL" id="NIA56423.1"/>
    </source>
</evidence>
<feature type="domain" description="ABC transmembrane type-1" evidence="8">
    <location>
        <begin position="73"/>
        <end position="262"/>
    </location>
</feature>
<dbReference type="PANTHER" id="PTHR43744:SF12">
    <property type="entry name" value="ABC TRANSPORTER PERMEASE PROTEIN MG189-RELATED"/>
    <property type="match status" value="1"/>
</dbReference>
<keyword evidence="3" id="KW-1003">Cell membrane</keyword>
<feature type="transmembrane region" description="Helical" evidence="7">
    <location>
        <begin position="109"/>
        <end position="132"/>
    </location>
</feature>
<protein>
    <submittedName>
        <fullName evidence="9">Carbohydrate ABC transporter permease</fullName>
    </submittedName>
</protein>
<feature type="transmembrane region" description="Helical" evidence="7">
    <location>
        <begin position="69"/>
        <end position="97"/>
    </location>
</feature>
<keyword evidence="10" id="KW-1185">Reference proteome</keyword>
<reference evidence="9 10" key="1">
    <citation type="submission" date="2020-03" db="EMBL/GenBank/DDBJ databases">
        <title>Genome sequence of strain Massilia sp. TW-1.</title>
        <authorList>
            <person name="Chaudhary D.K."/>
        </authorList>
    </citation>
    <scope>NUCLEOTIDE SEQUENCE [LARGE SCALE GENOMIC DNA]</scope>
    <source>
        <strain evidence="9 10">TW-1</strain>
    </source>
</reference>
<comment type="caution">
    <text evidence="9">The sequence shown here is derived from an EMBL/GenBank/DDBJ whole genome shotgun (WGS) entry which is preliminary data.</text>
</comment>
<dbReference type="Proteomes" id="UP000716322">
    <property type="component" value="Unassembled WGS sequence"/>
</dbReference>
<evidence type="ECO:0000313" key="10">
    <source>
        <dbReference type="Proteomes" id="UP000716322"/>
    </source>
</evidence>
<dbReference type="InterPro" id="IPR035906">
    <property type="entry name" value="MetI-like_sf"/>
</dbReference>
<evidence type="ECO:0000256" key="1">
    <source>
        <dbReference type="ARBA" id="ARBA00004651"/>
    </source>
</evidence>
<evidence type="ECO:0000259" key="8">
    <source>
        <dbReference type="PROSITE" id="PS50928"/>
    </source>
</evidence>
<keyword evidence="4 7" id="KW-0812">Transmembrane</keyword>
<dbReference type="InterPro" id="IPR000515">
    <property type="entry name" value="MetI-like"/>
</dbReference>
<dbReference type="EMBL" id="JAAQOM010000014">
    <property type="protein sequence ID" value="NIA56423.1"/>
    <property type="molecule type" value="Genomic_DNA"/>
</dbReference>
<evidence type="ECO:0000256" key="6">
    <source>
        <dbReference type="ARBA" id="ARBA00023136"/>
    </source>
</evidence>
<comment type="similarity">
    <text evidence="7">Belongs to the binding-protein-dependent transport system permease family.</text>
</comment>
<dbReference type="PROSITE" id="PS50928">
    <property type="entry name" value="ABC_TM1"/>
    <property type="match status" value="1"/>
</dbReference>
<dbReference type="Pfam" id="PF00528">
    <property type="entry name" value="BPD_transp_1"/>
    <property type="match status" value="1"/>
</dbReference>
<keyword evidence="2 7" id="KW-0813">Transport</keyword>
<evidence type="ECO:0000256" key="4">
    <source>
        <dbReference type="ARBA" id="ARBA00022692"/>
    </source>
</evidence>
<dbReference type="PANTHER" id="PTHR43744">
    <property type="entry name" value="ABC TRANSPORTER PERMEASE PROTEIN MG189-RELATED-RELATED"/>
    <property type="match status" value="1"/>
</dbReference>
<dbReference type="Gene3D" id="1.10.3720.10">
    <property type="entry name" value="MetI-like"/>
    <property type="match status" value="1"/>
</dbReference>
<proteinExistence type="inferred from homology"/>
<organism evidence="9 10">
    <name type="scientific">Telluria antibiotica</name>
    <dbReference type="NCBI Taxonomy" id="2717319"/>
    <lineage>
        <taxon>Bacteria</taxon>
        <taxon>Pseudomonadati</taxon>
        <taxon>Pseudomonadota</taxon>
        <taxon>Betaproteobacteria</taxon>
        <taxon>Burkholderiales</taxon>
        <taxon>Oxalobacteraceae</taxon>
        <taxon>Telluria group</taxon>
        <taxon>Telluria</taxon>
    </lineage>
</organism>
<feature type="transmembrane region" description="Helical" evidence="7">
    <location>
        <begin position="243"/>
        <end position="262"/>
    </location>
</feature>
<dbReference type="RefSeq" id="WP_166862012.1">
    <property type="nucleotide sequence ID" value="NZ_JAAQOM010000014.1"/>
</dbReference>
<evidence type="ECO:0000256" key="2">
    <source>
        <dbReference type="ARBA" id="ARBA00022448"/>
    </source>
</evidence>
<gene>
    <name evidence="9" type="ORF">HAV22_22595</name>
</gene>
<evidence type="ECO:0000256" key="7">
    <source>
        <dbReference type="RuleBase" id="RU363032"/>
    </source>
</evidence>
<dbReference type="SUPFAM" id="SSF161098">
    <property type="entry name" value="MetI-like"/>
    <property type="match status" value="1"/>
</dbReference>
<feature type="transmembrane region" description="Helical" evidence="7">
    <location>
        <begin position="187"/>
        <end position="208"/>
    </location>
</feature>
<feature type="transmembrane region" description="Helical" evidence="7">
    <location>
        <begin position="138"/>
        <end position="158"/>
    </location>
</feature>
<sequence>MKPVFARSVKGGLINALLLCGAALILFPLVWMLSVSFMAPGEASSFPPPFLPAHPTFANYRELFDHHDIGLYLLNSMLLATAATLISLTFNVAAGYAFAKLRFSGRDRIFKLILGVLVIPGQVTMLPLFLMLKSVGLVNTYVGVLVPSMVSIFGIFLVRQYALGVPDVLLDAARIDGAGEFRIFRSIVLPLLAPILVTLAIFSFLASWNDFMWPLIVLAGNEHYTLPVALASFAREHGHDNEMMMAGSVLTVVPVLLIFIGLQRYYMRGMLIGSVKG</sequence>
<evidence type="ECO:0000256" key="3">
    <source>
        <dbReference type="ARBA" id="ARBA00022475"/>
    </source>
</evidence>
<evidence type="ECO:0000256" key="5">
    <source>
        <dbReference type="ARBA" id="ARBA00022989"/>
    </source>
</evidence>
<name>A0ABX0PG57_9BURK</name>